<name>A0A8H6X4K9_9AGAR</name>
<evidence type="ECO:0000313" key="1">
    <source>
        <dbReference type="EMBL" id="KAF7333916.1"/>
    </source>
</evidence>
<keyword evidence="2" id="KW-1185">Reference proteome</keyword>
<protein>
    <submittedName>
        <fullName evidence="1">Uncharacterized protein</fullName>
    </submittedName>
</protein>
<dbReference type="Proteomes" id="UP000623467">
    <property type="component" value="Unassembled WGS sequence"/>
</dbReference>
<dbReference type="AlphaFoldDB" id="A0A8H6X4K9"/>
<evidence type="ECO:0000313" key="2">
    <source>
        <dbReference type="Proteomes" id="UP000623467"/>
    </source>
</evidence>
<reference evidence="1" key="1">
    <citation type="submission" date="2020-05" db="EMBL/GenBank/DDBJ databases">
        <title>Mycena genomes resolve the evolution of fungal bioluminescence.</title>
        <authorList>
            <person name="Tsai I.J."/>
        </authorList>
    </citation>
    <scope>NUCLEOTIDE SEQUENCE</scope>
    <source>
        <strain evidence="1">160909Yilan</strain>
    </source>
</reference>
<gene>
    <name evidence="1" type="ORF">MSAN_02404400</name>
</gene>
<dbReference type="OrthoDB" id="10411791at2759"/>
<sequence length="151" mass="17468">MDRKTFRDNLISDLAQSGHTLPQKYIVDPSKRHEKPELKDLLIGRGWVIDMAQTEKISKWILDHHPERACHTTMGDLDIRITYALSGNLFVRDMGLYGGVATSRLQHSIENTLYVDTNCDDPEEYTKPEQWAKMAHYLGLEGMPNWYLSYV</sequence>
<proteinExistence type="predicted"/>
<dbReference type="EMBL" id="JACAZH010000051">
    <property type="protein sequence ID" value="KAF7333916.1"/>
    <property type="molecule type" value="Genomic_DNA"/>
</dbReference>
<comment type="caution">
    <text evidence="1">The sequence shown here is derived from an EMBL/GenBank/DDBJ whole genome shotgun (WGS) entry which is preliminary data.</text>
</comment>
<accession>A0A8H6X4K9</accession>
<organism evidence="1 2">
    <name type="scientific">Mycena sanguinolenta</name>
    <dbReference type="NCBI Taxonomy" id="230812"/>
    <lineage>
        <taxon>Eukaryota</taxon>
        <taxon>Fungi</taxon>
        <taxon>Dikarya</taxon>
        <taxon>Basidiomycota</taxon>
        <taxon>Agaricomycotina</taxon>
        <taxon>Agaricomycetes</taxon>
        <taxon>Agaricomycetidae</taxon>
        <taxon>Agaricales</taxon>
        <taxon>Marasmiineae</taxon>
        <taxon>Mycenaceae</taxon>
        <taxon>Mycena</taxon>
    </lineage>
</organism>